<sequence length="240" mass="27229">MVPRLVGRHHQGRGKLSQHREWPQDWAEMVPNSGLVTLLNDCSSSRLDVNALVLRPSDCMAPLRFGGVLLKWWFCPSLQPSFDDFGLVHHQIQAPERLEIYTLCGERDMLRRSPRMPLFDTWTFVVDKEDKQAVDESDMAVRAGPAATLLAGYAALELCWKYLQDKSHEFRGQVAVGNSKSFRDGRKTTKSQRLPRENGVAKDAVGHVGSLAASFLHLLRQGHSVTRWYDDPSPCYMLRI</sequence>
<dbReference type="KEGG" id="pchm:VFPPC_18719"/>
<name>A0A219ATF7_METCM</name>
<dbReference type="Proteomes" id="UP000078397">
    <property type="component" value="Unassembled WGS sequence"/>
</dbReference>
<evidence type="ECO:0000313" key="2">
    <source>
        <dbReference type="Proteomes" id="UP000078397"/>
    </source>
</evidence>
<proteinExistence type="predicted"/>
<dbReference type="AlphaFoldDB" id="A0A219ATF7"/>
<protein>
    <submittedName>
        <fullName evidence="1">Uncharacterized protein</fullName>
    </submittedName>
</protein>
<reference evidence="1 2" key="1">
    <citation type="journal article" date="2016" name="PLoS Pathog.">
        <title>Biosynthesis of antibiotic leucinostatins in bio-control fungus Purpureocillium lilacinum and their inhibition on phytophthora revealed by genome mining.</title>
        <authorList>
            <person name="Wang G."/>
            <person name="Liu Z."/>
            <person name="Lin R."/>
            <person name="Li E."/>
            <person name="Mao Z."/>
            <person name="Ling J."/>
            <person name="Yang Y."/>
            <person name="Yin W.B."/>
            <person name="Xie B."/>
        </authorList>
    </citation>
    <scope>NUCLEOTIDE SEQUENCE [LARGE SCALE GENOMIC DNA]</scope>
    <source>
        <strain evidence="1">170</strain>
    </source>
</reference>
<keyword evidence="2" id="KW-1185">Reference proteome</keyword>
<comment type="caution">
    <text evidence="1">The sequence shown here is derived from an EMBL/GenBank/DDBJ whole genome shotgun (WGS) entry which is preliminary data.</text>
</comment>
<organism evidence="1 2">
    <name type="scientific">Pochonia chlamydosporia 170</name>
    <dbReference type="NCBI Taxonomy" id="1380566"/>
    <lineage>
        <taxon>Eukaryota</taxon>
        <taxon>Fungi</taxon>
        <taxon>Dikarya</taxon>
        <taxon>Ascomycota</taxon>
        <taxon>Pezizomycotina</taxon>
        <taxon>Sordariomycetes</taxon>
        <taxon>Hypocreomycetidae</taxon>
        <taxon>Hypocreales</taxon>
        <taxon>Clavicipitaceae</taxon>
        <taxon>Pochonia</taxon>
    </lineage>
</organism>
<dbReference type="GeneID" id="33937408"/>
<dbReference type="EMBL" id="LSBJ02000001">
    <property type="protein sequence ID" value="OWT43554.1"/>
    <property type="molecule type" value="Genomic_DNA"/>
</dbReference>
<accession>A0A219ATF7</accession>
<evidence type="ECO:0000313" key="1">
    <source>
        <dbReference type="EMBL" id="OWT43554.1"/>
    </source>
</evidence>
<dbReference type="RefSeq" id="XP_022285968.1">
    <property type="nucleotide sequence ID" value="XM_022430288.1"/>
</dbReference>
<gene>
    <name evidence="1" type="ORF">VFPPC_18719</name>
</gene>